<proteinExistence type="predicted"/>
<evidence type="ECO:0000313" key="4">
    <source>
        <dbReference type="Proteomes" id="UP000435837"/>
    </source>
</evidence>
<feature type="transmembrane region" description="Helical" evidence="2">
    <location>
        <begin position="300"/>
        <end position="321"/>
    </location>
</feature>
<feature type="region of interest" description="Disordered" evidence="1">
    <location>
        <begin position="1"/>
        <end position="32"/>
    </location>
</feature>
<keyword evidence="2" id="KW-0812">Transmembrane</keyword>
<sequence length="487" mass="51704">MLRAGTGSDPAPPGPVSPRGDRPEPAYGGRVTASAPKRACRRDLWAVAGAVALFVLAAVVGRVLNRTVYGSEGILRLGWPPLYAWWLPHAGPGTPAAVAVAALVVVYGPSTARRLPWRALVPAVWAAAMAWTWSLALVDGWGRGVAERLTTSLEYLRSVDDVHDVGAFLRDFTRHILVGSPDIWPAHVAGHPPGALLTFVGLDRIGLGGGAWAAVWCLTVGTSLTAAVMVTVRACCGEELARRAASFLVLAPAAVWIGVSADGYFAGVAAWALALLALAATRSTRVPRLAALGAGLLLGWAWYLSYGLTLLVVPAAAVLLLARSVRPLPYVLLGVLVWVAAFTSAGFWWLDGYTTLVERYYQGAAKVRPYSYFIWANLAAQVVTVGPATVAGLRRAAGPLGRAVRRMRREPPTGRGALAVLVAAGLCLLLLADVSGMSKAETERIWLGFAVWTLPACALLPRRFHPWWLAAQGLLALLVNHLLLTGW</sequence>
<dbReference type="Proteomes" id="UP000435837">
    <property type="component" value="Unassembled WGS sequence"/>
</dbReference>
<protein>
    <submittedName>
        <fullName evidence="3">Membrane protein</fullName>
    </submittedName>
</protein>
<accession>A0A640S9Q8</accession>
<feature type="transmembrane region" description="Helical" evidence="2">
    <location>
        <begin position="247"/>
        <end position="280"/>
    </location>
</feature>
<organism evidence="3 4">
    <name type="scientific">Streptomyces caniferus</name>
    <dbReference type="NCBI Taxonomy" id="285557"/>
    <lineage>
        <taxon>Bacteria</taxon>
        <taxon>Bacillati</taxon>
        <taxon>Actinomycetota</taxon>
        <taxon>Actinomycetes</taxon>
        <taxon>Kitasatosporales</taxon>
        <taxon>Streptomycetaceae</taxon>
        <taxon>Streptomyces</taxon>
    </lineage>
</organism>
<feature type="transmembrane region" description="Helical" evidence="2">
    <location>
        <begin position="467"/>
        <end position="484"/>
    </location>
</feature>
<feature type="transmembrane region" description="Helical" evidence="2">
    <location>
        <begin position="211"/>
        <end position="235"/>
    </location>
</feature>
<comment type="caution">
    <text evidence="3">The sequence shown here is derived from an EMBL/GenBank/DDBJ whole genome shotgun (WGS) entry which is preliminary data.</text>
</comment>
<evidence type="ECO:0000256" key="2">
    <source>
        <dbReference type="SAM" id="Phobius"/>
    </source>
</evidence>
<evidence type="ECO:0000313" key="3">
    <source>
        <dbReference type="EMBL" id="GFE07900.1"/>
    </source>
</evidence>
<name>A0A640S9Q8_9ACTN</name>
<reference evidence="3 4" key="1">
    <citation type="submission" date="2019-12" db="EMBL/GenBank/DDBJ databases">
        <title>Whole genome shotgun sequence of Streptomyces caniferus NBRC 15389.</title>
        <authorList>
            <person name="Ichikawa N."/>
            <person name="Kimura A."/>
            <person name="Kitahashi Y."/>
            <person name="Komaki H."/>
            <person name="Tamura T."/>
        </authorList>
    </citation>
    <scope>NUCLEOTIDE SEQUENCE [LARGE SCALE GENOMIC DNA]</scope>
    <source>
        <strain evidence="3 4">NBRC 15389</strain>
    </source>
</reference>
<feature type="transmembrane region" description="Helical" evidence="2">
    <location>
        <begin position="414"/>
        <end position="432"/>
    </location>
</feature>
<evidence type="ECO:0000256" key="1">
    <source>
        <dbReference type="SAM" id="MobiDB-lite"/>
    </source>
</evidence>
<keyword evidence="2" id="KW-0472">Membrane</keyword>
<feature type="transmembrane region" description="Helical" evidence="2">
    <location>
        <begin position="84"/>
        <end position="107"/>
    </location>
</feature>
<gene>
    <name evidence="3" type="ORF">Scani_41680</name>
</gene>
<feature type="transmembrane region" description="Helical" evidence="2">
    <location>
        <begin position="370"/>
        <end position="393"/>
    </location>
</feature>
<feature type="transmembrane region" description="Helical" evidence="2">
    <location>
        <begin position="328"/>
        <end position="350"/>
    </location>
</feature>
<dbReference type="EMBL" id="BLIN01000005">
    <property type="protein sequence ID" value="GFE07900.1"/>
    <property type="molecule type" value="Genomic_DNA"/>
</dbReference>
<feature type="transmembrane region" description="Helical" evidence="2">
    <location>
        <begin position="44"/>
        <end position="64"/>
    </location>
</feature>
<keyword evidence="2" id="KW-1133">Transmembrane helix</keyword>
<dbReference type="AlphaFoldDB" id="A0A640S9Q8"/>
<feature type="transmembrane region" description="Helical" evidence="2">
    <location>
        <begin position="119"/>
        <end position="138"/>
    </location>
</feature>